<dbReference type="RefSeq" id="WP_059036581.1">
    <property type="nucleotide sequence ID" value="NZ_JAADZU010000046.1"/>
</dbReference>
<dbReference type="PANTHER" id="PTHR32097">
    <property type="entry name" value="CAMP-BINDING PROTEIN 1-RELATED"/>
    <property type="match status" value="1"/>
</dbReference>
<dbReference type="PANTHER" id="PTHR32097:SF4">
    <property type="entry name" value="GENERAL STRESS PROTEIN 16U"/>
    <property type="match status" value="1"/>
</dbReference>
<evidence type="ECO:0000256" key="1">
    <source>
        <dbReference type="ARBA" id="ARBA00008775"/>
    </source>
</evidence>
<dbReference type="CDD" id="cd06974">
    <property type="entry name" value="TerD_like"/>
    <property type="match status" value="1"/>
</dbReference>
<dbReference type="AlphaFoldDB" id="A0A7K3LRP2"/>
<dbReference type="Pfam" id="PF02342">
    <property type="entry name" value="TerD"/>
    <property type="match status" value="1"/>
</dbReference>
<protein>
    <submittedName>
        <fullName evidence="3">TerD family protein</fullName>
    </submittedName>
</protein>
<comment type="caution">
    <text evidence="3">The sequence shown here is derived from an EMBL/GenBank/DDBJ whole genome shotgun (WGS) entry which is preliminary data.</text>
</comment>
<evidence type="ECO:0000259" key="2">
    <source>
        <dbReference type="Pfam" id="PF02342"/>
    </source>
</evidence>
<dbReference type="Proteomes" id="UP000466307">
    <property type="component" value="Unassembled WGS sequence"/>
</dbReference>
<organism evidence="3 4">
    <name type="scientific">Gordonia desulfuricans</name>
    <dbReference type="NCBI Taxonomy" id="89051"/>
    <lineage>
        <taxon>Bacteria</taxon>
        <taxon>Bacillati</taxon>
        <taxon>Actinomycetota</taxon>
        <taxon>Actinomycetes</taxon>
        <taxon>Mycobacteriales</taxon>
        <taxon>Gordoniaceae</taxon>
        <taxon>Gordonia</taxon>
    </lineage>
</organism>
<dbReference type="InterPro" id="IPR051324">
    <property type="entry name" value="Stress/Tellurium_Resist"/>
</dbReference>
<evidence type="ECO:0000313" key="3">
    <source>
        <dbReference type="EMBL" id="NDK90766.1"/>
    </source>
</evidence>
<evidence type="ECO:0000313" key="4">
    <source>
        <dbReference type="Proteomes" id="UP000466307"/>
    </source>
</evidence>
<sequence length="169" mass="18065">MTTTPDRLAVITVAIEWDGARTPAGIDLDLAALVLGDDGTVLSDDYFAFFNQHDTPEKAVRLVGGNAHDPRESLTIDTLLLPPKAREVAIVVTVYDNADVFGRFEAATISAADSSCGALAEYSLSAGQPDVRALVYARLVLEDGKWRFRATAERHASLLSIASAFGVNT</sequence>
<gene>
    <name evidence="3" type="ORF">GYA93_14415</name>
</gene>
<comment type="similarity">
    <text evidence="1">Belongs to the CAPAB/TerDEXZ family.</text>
</comment>
<reference evidence="3 4" key="1">
    <citation type="submission" date="2020-01" db="EMBL/GenBank/DDBJ databases">
        <title>Investigation of new actinobacteria for the biodesulphurisation of diesel fuel.</title>
        <authorList>
            <person name="Athi Narayanan S.M."/>
        </authorList>
    </citation>
    <scope>NUCLEOTIDE SEQUENCE [LARGE SCALE GENOMIC DNA]</scope>
    <source>
        <strain evidence="3 4">213E</strain>
    </source>
</reference>
<dbReference type="Gene3D" id="2.60.60.30">
    <property type="entry name" value="sav2460 like domains"/>
    <property type="match status" value="1"/>
</dbReference>
<dbReference type="InterPro" id="IPR003325">
    <property type="entry name" value="TerD"/>
</dbReference>
<feature type="domain" description="TerD" evidence="2">
    <location>
        <begin position="5"/>
        <end position="156"/>
    </location>
</feature>
<name>A0A7K3LRP2_9ACTN</name>
<keyword evidence="4" id="KW-1185">Reference proteome</keyword>
<proteinExistence type="inferred from homology"/>
<accession>A0A7K3LRP2</accession>
<dbReference type="EMBL" id="JAADZU010000046">
    <property type="protein sequence ID" value="NDK90766.1"/>
    <property type="molecule type" value="Genomic_DNA"/>
</dbReference>